<feature type="transmembrane region" description="Helical" evidence="1">
    <location>
        <begin position="112"/>
        <end position="130"/>
    </location>
</feature>
<accession>A0A929FZS7</accession>
<dbReference type="EMBL" id="JADEYC010000015">
    <property type="protein sequence ID" value="MBE9374885.1"/>
    <property type="molecule type" value="Genomic_DNA"/>
</dbReference>
<evidence type="ECO:0000313" key="3">
    <source>
        <dbReference type="Proteomes" id="UP000598360"/>
    </source>
</evidence>
<keyword evidence="1" id="KW-0472">Membrane</keyword>
<protein>
    <submittedName>
        <fullName evidence="2">Uncharacterized protein</fullName>
    </submittedName>
</protein>
<gene>
    <name evidence="2" type="ORF">IQ251_10565</name>
</gene>
<name>A0A929FZS7_9PSEU</name>
<dbReference type="Proteomes" id="UP000598360">
    <property type="component" value="Unassembled WGS sequence"/>
</dbReference>
<feature type="transmembrane region" description="Helical" evidence="1">
    <location>
        <begin position="61"/>
        <end position="82"/>
    </location>
</feature>
<reference evidence="2" key="1">
    <citation type="submission" date="2020-10" db="EMBL/GenBank/DDBJ databases">
        <title>Diversity and distribution of actinomycetes associated with coral in the coast of Hainan.</title>
        <authorList>
            <person name="Li F."/>
        </authorList>
    </citation>
    <scope>NUCLEOTIDE SEQUENCE</scope>
    <source>
        <strain evidence="2">HNM0983</strain>
    </source>
</reference>
<evidence type="ECO:0000256" key="1">
    <source>
        <dbReference type="SAM" id="Phobius"/>
    </source>
</evidence>
<evidence type="ECO:0000313" key="2">
    <source>
        <dbReference type="EMBL" id="MBE9374885.1"/>
    </source>
</evidence>
<keyword evidence="1" id="KW-0812">Transmembrane</keyword>
<sequence length="143" mass="15059">MSGSTPAPRMLRVSIVLWWIVAVVLLLQTGSMWLGRAELPGVLLRQGAVGAGAAQDRAEHLLLVNTLVAVVFAAAYLALGAALFRRRPWARIALSAVGVLHLLMLLGTGAVLSVNAVVLVIGAAAAVLLWRRPSGDWIAGEHD</sequence>
<comment type="caution">
    <text evidence="2">The sequence shown here is derived from an EMBL/GenBank/DDBJ whole genome shotgun (WGS) entry which is preliminary data.</text>
</comment>
<keyword evidence="3" id="KW-1185">Reference proteome</keyword>
<dbReference type="AlphaFoldDB" id="A0A929FZS7"/>
<keyword evidence="1" id="KW-1133">Transmembrane helix</keyword>
<proteinExistence type="predicted"/>
<organism evidence="2 3">
    <name type="scientific">Saccharopolyspora montiporae</name>
    <dbReference type="NCBI Taxonomy" id="2781240"/>
    <lineage>
        <taxon>Bacteria</taxon>
        <taxon>Bacillati</taxon>
        <taxon>Actinomycetota</taxon>
        <taxon>Actinomycetes</taxon>
        <taxon>Pseudonocardiales</taxon>
        <taxon>Pseudonocardiaceae</taxon>
        <taxon>Saccharopolyspora</taxon>
    </lineage>
</organism>
<dbReference type="RefSeq" id="WP_193928311.1">
    <property type="nucleotide sequence ID" value="NZ_JADEYC010000015.1"/>
</dbReference>